<accession>W8JPX9</accession>
<dbReference type="HOGENOM" id="CLU_136065_0_0_0"/>
<evidence type="ECO:0000256" key="1">
    <source>
        <dbReference type="SAM" id="Phobius"/>
    </source>
</evidence>
<dbReference type="EMBL" id="CP006571">
    <property type="protein sequence ID" value="AHK62913.1"/>
    <property type="molecule type" value="Genomic_DNA"/>
</dbReference>
<dbReference type="KEGG" id="cav:M832_00390"/>
<gene>
    <name evidence="2" type="ORF">M832_00390</name>
</gene>
<feature type="transmembrane region" description="Helical" evidence="1">
    <location>
        <begin position="57"/>
        <end position="80"/>
    </location>
</feature>
<dbReference type="Proteomes" id="UP000019433">
    <property type="component" value="Chromosome"/>
</dbReference>
<organism evidence="2 3">
    <name type="scientific">Chlamydia avium 10DC88</name>
    <dbReference type="NCBI Taxonomy" id="1229831"/>
    <lineage>
        <taxon>Bacteria</taxon>
        <taxon>Pseudomonadati</taxon>
        <taxon>Chlamydiota</taxon>
        <taxon>Chlamydiia</taxon>
        <taxon>Chlamydiales</taxon>
        <taxon>Chlamydiaceae</taxon>
        <taxon>Chlamydia/Chlamydophila group</taxon>
        <taxon>Chlamydia</taxon>
    </lineage>
</organism>
<dbReference type="AlphaFoldDB" id="W8JPX9"/>
<dbReference type="PATRIC" id="fig|1229831.3.peg.39"/>
<name>W8JPX9_9CHLA</name>
<evidence type="ECO:0000313" key="3">
    <source>
        <dbReference type="Proteomes" id="UP000019433"/>
    </source>
</evidence>
<reference evidence="2 3" key="1">
    <citation type="journal article" date="2014" name="Syst. Appl. Microbiol.">
        <title>Evidence for the existence of two new members of the family Chlamydiaceae and proposal of Chlamydia avium sp. nov. and Chlamydia gallinacea sp. nov.</title>
        <authorList>
            <person name="Sachse K."/>
            <person name="Laroucau K."/>
            <person name="Riege K."/>
            <person name="Wehner S."/>
            <person name="Dilcher M."/>
            <person name="Creasy H.H."/>
            <person name="Weidmann M."/>
            <person name="Myers G."/>
            <person name="Vorimore F."/>
            <person name="Vicari N."/>
            <person name="Magnino S."/>
            <person name="Liebler-Tenorio E."/>
            <person name="Ruettger A."/>
            <person name="Bavoil P.M."/>
            <person name="Hufert F.T."/>
            <person name="Rossello-Mora R."/>
            <person name="Marz M."/>
        </authorList>
    </citation>
    <scope>NUCLEOTIDE SEQUENCE [LARGE SCALE GENOMIC DNA]</scope>
    <source>
        <strain evidence="2 3">10DC88</strain>
    </source>
</reference>
<keyword evidence="1" id="KW-0472">Membrane</keyword>
<sequence length="166" mass="19284">MLLKGNKKPCISPDFIALSKSIIFNLFENKQKIISEINNKKNKCYSLNMNNCLSGSLIICCILLSTCMITAIIFVISFLYRLNKILKNVSKITTILGFESKILAPLLLCRKLIAHWLRKKNQRLSQDIEECFRNDDTSSNCMKKIFRWMKWIASALILWGIFRKKD</sequence>
<feature type="transmembrane region" description="Helical" evidence="1">
    <location>
        <begin position="145"/>
        <end position="162"/>
    </location>
</feature>
<dbReference type="STRING" id="1229831.M832_00390"/>
<keyword evidence="1" id="KW-1133">Transmembrane helix</keyword>
<keyword evidence="1" id="KW-0812">Transmembrane</keyword>
<proteinExistence type="predicted"/>
<evidence type="ECO:0000313" key="2">
    <source>
        <dbReference type="EMBL" id="AHK62913.1"/>
    </source>
</evidence>
<protein>
    <submittedName>
        <fullName evidence="2">Uncharacterized protein</fullName>
    </submittedName>
</protein>